<proteinExistence type="predicted"/>
<comment type="caution">
    <text evidence="1">The sequence shown here is derived from an EMBL/GenBank/DDBJ whole genome shotgun (WGS) entry which is preliminary data.</text>
</comment>
<organism evidence="1 2">
    <name type="scientific">Drosophila gunungcola</name>
    <name type="common">fruit fly</name>
    <dbReference type="NCBI Taxonomy" id="103775"/>
    <lineage>
        <taxon>Eukaryota</taxon>
        <taxon>Metazoa</taxon>
        <taxon>Ecdysozoa</taxon>
        <taxon>Arthropoda</taxon>
        <taxon>Hexapoda</taxon>
        <taxon>Insecta</taxon>
        <taxon>Pterygota</taxon>
        <taxon>Neoptera</taxon>
        <taxon>Endopterygota</taxon>
        <taxon>Diptera</taxon>
        <taxon>Brachycera</taxon>
        <taxon>Muscomorpha</taxon>
        <taxon>Ephydroidea</taxon>
        <taxon>Drosophilidae</taxon>
        <taxon>Drosophila</taxon>
        <taxon>Sophophora</taxon>
    </lineage>
</organism>
<gene>
    <name evidence="1" type="ORF">M5D96_008396</name>
</gene>
<name>A0A9Q0BN98_9MUSC</name>
<dbReference type="EMBL" id="JAMKOV010000007">
    <property type="protein sequence ID" value="KAI8038497.1"/>
    <property type="molecule type" value="Genomic_DNA"/>
</dbReference>
<protein>
    <recommendedName>
        <fullName evidence="3">GST C-terminal domain-containing protein</fullName>
    </recommendedName>
</protein>
<sequence>MSYCPVESAKYPKLSAWLKRLSQLPFYEEANLRGARLEADCIRAKLPKQFDKLWQKAFEDIKSGAGKV</sequence>
<reference evidence="1" key="1">
    <citation type="journal article" date="2023" name="Genome Biol. Evol.">
        <title>Long-read-based Genome Assembly of Drosophila gunungcola Reveals Fewer Chemosensory Genes in Flower-breeding Species.</title>
        <authorList>
            <person name="Negi A."/>
            <person name="Liao B.Y."/>
            <person name="Yeh S.D."/>
        </authorList>
    </citation>
    <scope>NUCLEOTIDE SEQUENCE</scope>
    <source>
        <strain evidence="1">Sukarami</strain>
    </source>
</reference>
<evidence type="ECO:0000313" key="1">
    <source>
        <dbReference type="EMBL" id="KAI8038497.1"/>
    </source>
</evidence>
<dbReference type="SUPFAM" id="SSF47616">
    <property type="entry name" value="GST C-terminal domain-like"/>
    <property type="match status" value="1"/>
</dbReference>
<evidence type="ECO:0000313" key="2">
    <source>
        <dbReference type="Proteomes" id="UP001059596"/>
    </source>
</evidence>
<dbReference type="Gene3D" id="1.20.1050.10">
    <property type="match status" value="1"/>
</dbReference>
<dbReference type="Proteomes" id="UP001059596">
    <property type="component" value="Unassembled WGS sequence"/>
</dbReference>
<evidence type="ECO:0008006" key="3">
    <source>
        <dbReference type="Google" id="ProtNLM"/>
    </source>
</evidence>
<dbReference type="InterPro" id="IPR036282">
    <property type="entry name" value="Glutathione-S-Trfase_C_sf"/>
</dbReference>
<keyword evidence="2" id="KW-1185">Reference proteome</keyword>
<accession>A0A9Q0BN98</accession>
<dbReference type="AlphaFoldDB" id="A0A9Q0BN98"/>